<evidence type="ECO:0000313" key="3">
    <source>
        <dbReference type="Proteomes" id="UP001369086"/>
    </source>
</evidence>
<dbReference type="EMBL" id="JAHFZB010000010">
    <property type="protein sequence ID" value="KAK6484655.1"/>
    <property type="molecule type" value="Genomic_DNA"/>
</dbReference>
<protein>
    <submittedName>
        <fullName evidence="2">Coiled-coil domain-containing protein 24 isoform X1</fullName>
    </submittedName>
</protein>
<accession>A0ABR0ZIL7</accession>
<organism evidence="2 3">
    <name type="scientific">Huso huso</name>
    <name type="common">Beluga</name>
    <name type="synonym">Acipenser huso</name>
    <dbReference type="NCBI Taxonomy" id="61971"/>
    <lineage>
        <taxon>Eukaryota</taxon>
        <taxon>Metazoa</taxon>
        <taxon>Chordata</taxon>
        <taxon>Craniata</taxon>
        <taxon>Vertebrata</taxon>
        <taxon>Euteleostomi</taxon>
        <taxon>Actinopterygii</taxon>
        <taxon>Chondrostei</taxon>
        <taxon>Acipenseriformes</taxon>
        <taxon>Acipenseridae</taxon>
        <taxon>Huso</taxon>
    </lineage>
</organism>
<keyword evidence="3" id="KW-1185">Reference proteome</keyword>
<name>A0ABR0ZIL7_HUSHU</name>
<proteinExistence type="predicted"/>
<dbReference type="PANTHER" id="PTHR28601">
    <property type="entry name" value="COILED-COIL DOMAIN-CONTAINING PROTEIN 24"/>
    <property type="match status" value="1"/>
</dbReference>
<comment type="caution">
    <text evidence="2">The sequence shown here is derived from an EMBL/GenBank/DDBJ whole genome shotgun (WGS) entry which is preliminary data.</text>
</comment>
<feature type="compositionally biased region" description="Polar residues" evidence="1">
    <location>
        <begin position="146"/>
        <end position="159"/>
    </location>
</feature>
<dbReference type="PANTHER" id="PTHR28601:SF1">
    <property type="entry name" value="COILED-COIL DOMAIN-CONTAINING PROTEIN 24"/>
    <property type="match status" value="1"/>
</dbReference>
<gene>
    <name evidence="2" type="ORF">HHUSO_G12474</name>
</gene>
<reference evidence="2 3" key="1">
    <citation type="submission" date="2021-05" db="EMBL/GenBank/DDBJ databases">
        <authorList>
            <person name="Zahm M."/>
            <person name="Klopp C."/>
            <person name="Cabau C."/>
            <person name="Kuhl H."/>
            <person name="Suciu R."/>
            <person name="Ciorpac M."/>
            <person name="Holostenco D."/>
            <person name="Gessner J."/>
            <person name="Wuertz S."/>
            <person name="Hohne C."/>
            <person name="Stock M."/>
            <person name="Gislard M."/>
            <person name="Lluch J."/>
            <person name="Milhes M."/>
            <person name="Lampietro C."/>
            <person name="Lopez Roques C."/>
            <person name="Donnadieu C."/>
            <person name="Du K."/>
            <person name="Schartl M."/>
            <person name="Guiguen Y."/>
        </authorList>
    </citation>
    <scope>NUCLEOTIDE SEQUENCE [LARGE SCALE GENOMIC DNA]</scope>
    <source>
        <strain evidence="2">Hh-F2</strain>
        <tissue evidence="2">Blood</tissue>
    </source>
</reference>
<dbReference type="Pfam" id="PF15669">
    <property type="entry name" value="CCDC24"/>
    <property type="match status" value="1"/>
</dbReference>
<dbReference type="InterPro" id="IPR031367">
    <property type="entry name" value="CCDC24"/>
</dbReference>
<feature type="region of interest" description="Disordered" evidence="1">
    <location>
        <begin position="137"/>
        <end position="175"/>
    </location>
</feature>
<evidence type="ECO:0000313" key="2">
    <source>
        <dbReference type="EMBL" id="KAK6484655.1"/>
    </source>
</evidence>
<dbReference type="Proteomes" id="UP001369086">
    <property type="component" value="Unassembled WGS sequence"/>
</dbReference>
<sequence length="495" mass="54597">MARVPDDGDSGFLKAYEPPQSLWKLVEEYVPLAELPEIKSILGETLVDLSLEMHKEVETWLGIRRDMQSKSFSQSQAQISCPVLADPPVIKEMLKQEIRLLLLNIREKACKEGRDENKVLMNYNPCVVSFVMGSSKPASRLGRAGSTRSSCNSRPQTTNSKREERPFSSLSTSSSIEDDIDGIKEKLNVVQIDEVVTHLKFILQEECNTLEKDVQFLQECVEGEHQYRSEVTEMRREPSMSELKEERKVIEQDLQLRVCTQIPPLSYKAPVCRSVQTVSGTLQPIEGPPAEVLNRIFSAPVSSRNYPAHTPQKHGSPSVAINRTTCQPSPSSGAGHLHQAMESMQAFKSSCGHGEASLRACAWKADIPSPSANGLSQTVLPGGHVKCLTSDNRKGFDPALYCSLIQSGIETDQPTDTQQRRHSFHSVLTLDTNAKHITQALPSRFTLTLDAEPASKTLVKAFVPTPPVAGRPAGRPHCASRRVRLLHADSLAGSS</sequence>
<evidence type="ECO:0000256" key="1">
    <source>
        <dbReference type="SAM" id="MobiDB-lite"/>
    </source>
</evidence>